<dbReference type="Proteomes" id="UP000323632">
    <property type="component" value="Unassembled WGS sequence"/>
</dbReference>
<proteinExistence type="predicted"/>
<evidence type="ECO:0000313" key="1">
    <source>
        <dbReference type="EMBL" id="KAA5534711.1"/>
    </source>
</evidence>
<name>A0A5M6CHN7_9BACT</name>
<accession>A0A5M6CHN7</accession>
<protein>
    <submittedName>
        <fullName evidence="1">Uncharacterized protein</fullName>
    </submittedName>
</protein>
<dbReference type="EMBL" id="VWSH01000002">
    <property type="protein sequence ID" value="KAA5534711.1"/>
    <property type="molecule type" value="Genomic_DNA"/>
</dbReference>
<sequence>MIFIIGSVTSGYAQVKIGDNPTVINPNSLLELESNMKGLLLPRLNLLSTNNPAPMTVFVEGMFVYNLAVNGAADTAVSPGLYYCDGVKWIRLGGGQNNATQVLKTEYTATAGQLQFQTPAGITDMNKITVYRNGIIINSIQVNVNTIATEVSCIQNDNIKIVQIL</sequence>
<gene>
    <name evidence="1" type="ORF">F0919_08845</name>
</gene>
<organism evidence="1 2">
    <name type="scientific">Taibaiella lutea</name>
    <dbReference type="NCBI Taxonomy" id="2608001"/>
    <lineage>
        <taxon>Bacteria</taxon>
        <taxon>Pseudomonadati</taxon>
        <taxon>Bacteroidota</taxon>
        <taxon>Chitinophagia</taxon>
        <taxon>Chitinophagales</taxon>
        <taxon>Chitinophagaceae</taxon>
        <taxon>Taibaiella</taxon>
    </lineage>
</organism>
<evidence type="ECO:0000313" key="2">
    <source>
        <dbReference type="Proteomes" id="UP000323632"/>
    </source>
</evidence>
<reference evidence="1 2" key="1">
    <citation type="submission" date="2019-09" db="EMBL/GenBank/DDBJ databases">
        <title>Genome sequence and assembly of Taibaiella sp.</title>
        <authorList>
            <person name="Chhetri G."/>
        </authorList>
    </citation>
    <scope>NUCLEOTIDE SEQUENCE [LARGE SCALE GENOMIC DNA]</scope>
    <source>
        <strain evidence="1 2">KVB11</strain>
    </source>
</reference>
<comment type="caution">
    <text evidence="1">The sequence shown here is derived from an EMBL/GenBank/DDBJ whole genome shotgun (WGS) entry which is preliminary data.</text>
</comment>
<dbReference type="AlphaFoldDB" id="A0A5M6CHN7"/>
<dbReference type="RefSeq" id="WP_150032390.1">
    <property type="nucleotide sequence ID" value="NZ_VWSH01000002.1"/>
</dbReference>
<keyword evidence="2" id="KW-1185">Reference proteome</keyword>